<name>A0A326TVM0_THEHA</name>
<dbReference type="EMBL" id="QKUF01000036">
    <property type="protein sequence ID" value="PZW21111.1"/>
    <property type="molecule type" value="Genomic_DNA"/>
</dbReference>
<comment type="caution">
    <text evidence="1">The sequence shown here is derived from an EMBL/GenBank/DDBJ whole genome shotgun (WGS) entry which is preliminary data.</text>
</comment>
<dbReference type="Proteomes" id="UP000248806">
    <property type="component" value="Unassembled WGS sequence"/>
</dbReference>
<gene>
    <name evidence="1" type="ORF">EI42_05647</name>
</gene>
<dbReference type="RefSeq" id="WP_111325886.1">
    <property type="nucleotide sequence ID" value="NZ_BIFX01000002.1"/>
</dbReference>
<dbReference type="AlphaFoldDB" id="A0A326TVM0"/>
<evidence type="ECO:0000313" key="2">
    <source>
        <dbReference type="Proteomes" id="UP000248806"/>
    </source>
</evidence>
<proteinExistence type="predicted"/>
<protein>
    <submittedName>
        <fullName evidence="1">Uncharacterized protein</fullName>
    </submittedName>
</protein>
<accession>A0A326TVM0</accession>
<sequence>MRFVKRRFFITLLLLVCFSVVGVWLFSSHVIASPDQYVKSDPLSQTAPWIVQPPEFRNKLLHYTQLQTQQLKDSASAPEKERTTLADIWMKLNQLGELEQFYGLYTSADGKTFYQEIYEDRQTSTTVFGKKDPFMQQMPLGCPIQSPQTPSALKTPRILFIDMMKLQQATFQMKRTAPAPSQNLSPSFITQKQSLPSPQKVYAATGAVQIWEKTEKLNGGEAERNVTEEIDQHHRLLVDYAVTRTASGAMSSMKTVFGTVEVYETEKGTSSVFPTHAQLLTKGCDR</sequence>
<reference evidence="1 2" key="1">
    <citation type="submission" date="2018-06" db="EMBL/GenBank/DDBJ databases">
        <title>Genomic Encyclopedia of Archaeal and Bacterial Type Strains, Phase II (KMG-II): from individual species to whole genera.</title>
        <authorList>
            <person name="Goeker M."/>
        </authorList>
    </citation>
    <scope>NUCLEOTIDE SEQUENCE [LARGE SCALE GENOMIC DNA]</scope>
    <source>
        <strain evidence="1 2">ATCC BAA-1881</strain>
    </source>
</reference>
<organism evidence="1 2">
    <name type="scientific">Thermosporothrix hazakensis</name>
    <dbReference type="NCBI Taxonomy" id="644383"/>
    <lineage>
        <taxon>Bacteria</taxon>
        <taxon>Bacillati</taxon>
        <taxon>Chloroflexota</taxon>
        <taxon>Ktedonobacteria</taxon>
        <taxon>Ktedonobacterales</taxon>
        <taxon>Thermosporotrichaceae</taxon>
        <taxon>Thermosporothrix</taxon>
    </lineage>
</organism>
<evidence type="ECO:0000313" key="1">
    <source>
        <dbReference type="EMBL" id="PZW21111.1"/>
    </source>
</evidence>
<keyword evidence="2" id="KW-1185">Reference proteome</keyword>